<evidence type="ECO:0000256" key="5">
    <source>
        <dbReference type="ARBA" id="ARBA00023008"/>
    </source>
</evidence>
<feature type="active site" description="Proton acceptor" evidence="6">
    <location>
        <position position="479"/>
    </location>
</feature>
<dbReference type="PANTHER" id="PTHR10638:SF20">
    <property type="entry name" value="AMINE OXIDASE"/>
    <property type="match status" value="1"/>
</dbReference>
<dbReference type="AlphaFoldDB" id="A0A2K3CZT6"/>
<evidence type="ECO:0000256" key="6">
    <source>
        <dbReference type="PIRSR" id="PIRSR600269-50"/>
    </source>
</evidence>
<comment type="cofactor">
    <cofactor evidence="8">
        <name>Cu cation</name>
        <dbReference type="ChEBI" id="CHEBI:23378"/>
    </cofactor>
    <text evidence="8">Contains 1 topaquinone per subunit.</text>
</comment>
<feature type="region of interest" description="Disordered" evidence="9">
    <location>
        <begin position="292"/>
        <end position="316"/>
    </location>
</feature>
<dbReference type="Gene3D" id="3.10.450.40">
    <property type="match status" value="2"/>
</dbReference>
<evidence type="ECO:0000259" key="11">
    <source>
        <dbReference type="Pfam" id="PF01179"/>
    </source>
</evidence>
<dbReference type="Pfam" id="PF01179">
    <property type="entry name" value="Cu_amine_oxid"/>
    <property type="match status" value="1"/>
</dbReference>
<proteinExistence type="inferred from homology"/>
<keyword evidence="10" id="KW-0732">Signal</keyword>
<comment type="similarity">
    <text evidence="1 8">Belongs to the copper/topaquinone oxidase family.</text>
</comment>
<comment type="PTM">
    <text evidence="7 8">Topaquinone (TPQ) is generated by copper-dependent autoxidation of a specific tyrosyl residue.</text>
</comment>
<gene>
    <name evidence="13" type="ORF">CHLRE_13g572750v5</name>
</gene>
<dbReference type="PRINTS" id="PR00766">
    <property type="entry name" value="CUDAOXIDASE"/>
</dbReference>
<feature type="active site" description="Schiff-base intermediate with substrate; via topaquinone" evidence="6">
    <location>
        <position position="565"/>
    </location>
</feature>
<dbReference type="OrthoDB" id="5379943at2759"/>
<reference evidence="13 14" key="1">
    <citation type="journal article" date="2007" name="Science">
        <title>The Chlamydomonas genome reveals the evolution of key animal and plant functions.</title>
        <authorList>
            <person name="Merchant S.S."/>
            <person name="Prochnik S.E."/>
            <person name="Vallon O."/>
            <person name="Harris E.H."/>
            <person name="Karpowicz S.J."/>
            <person name="Witman G.B."/>
            <person name="Terry A."/>
            <person name="Salamov A."/>
            <person name="Fritz-Laylin L.K."/>
            <person name="Marechal-Drouard L."/>
            <person name="Marshall W.F."/>
            <person name="Qu L.H."/>
            <person name="Nelson D.R."/>
            <person name="Sanderfoot A.A."/>
            <person name="Spalding M.H."/>
            <person name="Kapitonov V.V."/>
            <person name="Ren Q."/>
            <person name="Ferris P."/>
            <person name="Lindquist E."/>
            <person name="Shapiro H."/>
            <person name="Lucas S.M."/>
            <person name="Grimwood J."/>
            <person name="Schmutz J."/>
            <person name="Cardol P."/>
            <person name="Cerutti H."/>
            <person name="Chanfreau G."/>
            <person name="Chen C.L."/>
            <person name="Cognat V."/>
            <person name="Croft M.T."/>
            <person name="Dent R."/>
            <person name="Dutcher S."/>
            <person name="Fernandez E."/>
            <person name="Fukuzawa H."/>
            <person name="Gonzalez-Ballester D."/>
            <person name="Gonzalez-Halphen D."/>
            <person name="Hallmann A."/>
            <person name="Hanikenne M."/>
            <person name="Hippler M."/>
            <person name="Inwood W."/>
            <person name="Jabbari K."/>
            <person name="Kalanon M."/>
            <person name="Kuras R."/>
            <person name="Lefebvre P.A."/>
            <person name="Lemaire S.D."/>
            <person name="Lobanov A.V."/>
            <person name="Lohr M."/>
            <person name="Manuell A."/>
            <person name="Meier I."/>
            <person name="Mets L."/>
            <person name="Mittag M."/>
            <person name="Mittelmeier T."/>
            <person name="Moroney J.V."/>
            <person name="Moseley J."/>
            <person name="Napoli C."/>
            <person name="Nedelcu A.M."/>
            <person name="Niyogi K."/>
            <person name="Novoselov S.V."/>
            <person name="Paulsen I.T."/>
            <person name="Pazour G."/>
            <person name="Purton S."/>
            <person name="Ral J.P."/>
            <person name="Riano-Pachon D.M."/>
            <person name="Riekhof W."/>
            <person name="Rymarquis L."/>
            <person name="Schroda M."/>
            <person name="Stern D."/>
            <person name="Umen J."/>
            <person name="Willows R."/>
            <person name="Wilson N."/>
            <person name="Zimmer S.L."/>
            <person name="Allmer J."/>
            <person name="Balk J."/>
            <person name="Bisova K."/>
            <person name="Chen C.J."/>
            <person name="Elias M."/>
            <person name="Gendler K."/>
            <person name="Hauser C."/>
            <person name="Lamb M.R."/>
            <person name="Ledford H."/>
            <person name="Long J.C."/>
            <person name="Minagawa J."/>
            <person name="Page M.D."/>
            <person name="Pan J."/>
            <person name="Pootakham W."/>
            <person name="Roje S."/>
            <person name="Rose A."/>
            <person name="Stahlberg E."/>
            <person name="Terauchi A.M."/>
            <person name="Yang P."/>
            <person name="Ball S."/>
            <person name="Bowler C."/>
            <person name="Dieckmann C.L."/>
            <person name="Gladyshev V.N."/>
            <person name="Green P."/>
            <person name="Jorgensen R."/>
            <person name="Mayfield S."/>
            <person name="Mueller-Roeber B."/>
            <person name="Rajamani S."/>
            <person name="Sayre R.T."/>
            <person name="Brokstein P."/>
            <person name="Dubchak I."/>
            <person name="Goodstein D."/>
            <person name="Hornick L."/>
            <person name="Huang Y.W."/>
            <person name="Jhaveri J."/>
            <person name="Luo Y."/>
            <person name="Martinez D."/>
            <person name="Ngau W.C."/>
            <person name="Otillar B."/>
            <person name="Poliakov A."/>
            <person name="Porter A."/>
            <person name="Szajkowski L."/>
            <person name="Werner G."/>
            <person name="Zhou K."/>
            <person name="Grigoriev I.V."/>
            <person name="Rokhsar D.S."/>
            <person name="Grossman A.R."/>
        </authorList>
    </citation>
    <scope>NUCLEOTIDE SEQUENCE [LARGE SCALE GENOMIC DNA]</scope>
    <source>
        <strain evidence="14">CC-503</strain>
    </source>
</reference>
<dbReference type="InterPro" id="IPR049948">
    <property type="entry name" value="Cu_Am_ox_TPQ-bd"/>
</dbReference>
<keyword evidence="2 8" id="KW-0479">Metal-binding</keyword>
<dbReference type="InParanoid" id="A0A2K3CZT6"/>
<keyword evidence="5 8" id="KW-0186">Copper</keyword>
<dbReference type="STRING" id="3055.A0A2K3CZT6"/>
<keyword evidence="14" id="KW-1185">Reference proteome</keyword>
<dbReference type="RefSeq" id="XP_042917376.1">
    <property type="nucleotide sequence ID" value="XM_043069399.1"/>
</dbReference>
<evidence type="ECO:0000256" key="1">
    <source>
        <dbReference type="ARBA" id="ARBA00007983"/>
    </source>
</evidence>
<dbReference type="Pfam" id="PF02727">
    <property type="entry name" value="Cu_amine_oxidN2"/>
    <property type="match status" value="1"/>
</dbReference>
<dbReference type="EC" id="1.4.3.-" evidence="8"/>
<dbReference type="GO" id="GO:0005507">
    <property type="term" value="F:copper ion binding"/>
    <property type="evidence" value="ECO:0000318"/>
    <property type="project" value="GO_Central"/>
</dbReference>
<accession>A0A2K3CZT6</accession>
<feature type="chain" id="PRO_5014365825" description="Amine oxidase" evidence="10">
    <location>
        <begin position="33"/>
        <end position="869"/>
    </location>
</feature>
<dbReference type="Proteomes" id="UP000006906">
    <property type="component" value="Chromosome 13"/>
</dbReference>
<dbReference type="FunFam" id="2.70.98.20:FF:000010">
    <property type="entry name" value="Amine oxidase"/>
    <property type="match status" value="1"/>
</dbReference>
<dbReference type="InterPro" id="IPR015798">
    <property type="entry name" value="Cu_amine_oxidase_C"/>
</dbReference>
<dbReference type="SUPFAM" id="SSF49998">
    <property type="entry name" value="Amine oxidase catalytic domain"/>
    <property type="match status" value="1"/>
</dbReference>
<evidence type="ECO:0000313" key="13">
    <source>
        <dbReference type="EMBL" id="PNW73792.1"/>
    </source>
</evidence>
<dbReference type="KEGG" id="cre:CHLRE_13g572750v5"/>
<dbReference type="PROSITE" id="PS01164">
    <property type="entry name" value="COPPER_AMINE_OXID_1"/>
    <property type="match status" value="1"/>
</dbReference>
<evidence type="ECO:0000256" key="10">
    <source>
        <dbReference type="SAM" id="SignalP"/>
    </source>
</evidence>
<evidence type="ECO:0000256" key="9">
    <source>
        <dbReference type="SAM" id="MobiDB-lite"/>
    </source>
</evidence>
<keyword evidence="3 6" id="KW-0801">TPQ</keyword>
<evidence type="ECO:0000256" key="4">
    <source>
        <dbReference type="ARBA" id="ARBA00023002"/>
    </source>
</evidence>
<evidence type="ECO:0000313" key="14">
    <source>
        <dbReference type="Proteomes" id="UP000006906"/>
    </source>
</evidence>
<dbReference type="GO" id="GO:0008131">
    <property type="term" value="F:primary methylamine oxidase activity"/>
    <property type="evidence" value="ECO:0000318"/>
    <property type="project" value="GO_Central"/>
</dbReference>
<protein>
    <recommendedName>
        <fullName evidence="8">Amine oxidase</fullName>
        <ecNumber evidence="8">1.4.3.-</ecNumber>
    </recommendedName>
</protein>
<dbReference type="Gene3D" id="2.70.98.20">
    <property type="entry name" value="Copper amine oxidase, catalytic domain"/>
    <property type="match status" value="1"/>
</dbReference>
<dbReference type="InterPro" id="IPR000269">
    <property type="entry name" value="Cu_amine_oxidase"/>
</dbReference>
<feature type="signal peptide" evidence="10">
    <location>
        <begin position="1"/>
        <end position="32"/>
    </location>
</feature>
<dbReference type="PaxDb" id="3055-EDP09002"/>
<dbReference type="InterPro" id="IPR036460">
    <property type="entry name" value="Cu_amine_oxidase_C_sf"/>
</dbReference>
<dbReference type="GeneID" id="5719172"/>
<keyword evidence="4 8" id="KW-0560">Oxidoreductase</keyword>
<dbReference type="PANTHER" id="PTHR10638">
    <property type="entry name" value="COPPER AMINE OXIDASE"/>
    <property type="match status" value="1"/>
</dbReference>
<dbReference type="SUPFAM" id="SSF54416">
    <property type="entry name" value="Amine oxidase N-terminal region"/>
    <property type="match status" value="2"/>
</dbReference>
<feature type="modified residue" description="2',4',5'-topaquinone" evidence="7">
    <location>
        <position position="565"/>
    </location>
</feature>
<evidence type="ECO:0000256" key="7">
    <source>
        <dbReference type="PIRSR" id="PIRSR600269-51"/>
    </source>
</evidence>
<feature type="domain" description="Copper amine oxidase catalytic" evidence="11">
    <location>
        <begin position="404"/>
        <end position="813"/>
    </location>
</feature>
<evidence type="ECO:0000256" key="2">
    <source>
        <dbReference type="ARBA" id="ARBA00022723"/>
    </source>
</evidence>
<name>A0A2K3CZT6_CHLRE</name>
<organism evidence="13 14">
    <name type="scientific">Chlamydomonas reinhardtii</name>
    <name type="common">Chlamydomonas smithii</name>
    <dbReference type="NCBI Taxonomy" id="3055"/>
    <lineage>
        <taxon>Eukaryota</taxon>
        <taxon>Viridiplantae</taxon>
        <taxon>Chlorophyta</taxon>
        <taxon>core chlorophytes</taxon>
        <taxon>Chlorophyceae</taxon>
        <taxon>CS clade</taxon>
        <taxon>Chlamydomonadales</taxon>
        <taxon>Chlamydomonadaceae</taxon>
        <taxon>Chlamydomonas</taxon>
    </lineage>
</organism>
<dbReference type="InterPro" id="IPR016182">
    <property type="entry name" value="Cu_amine_oxidase_N-reg"/>
</dbReference>
<feature type="domain" description="Copper amine oxidase N2-terminal" evidence="12">
    <location>
        <begin position="81"/>
        <end position="167"/>
    </location>
</feature>
<dbReference type="GO" id="GO:0005886">
    <property type="term" value="C:plasma membrane"/>
    <property type="evidence" value="ECO:0000318"/>
    <property type="project" value="GO_Central"/>
</dbReference>
<sequence length="869" mass="96437">MRASMRGAWARRAGSFLLAGLLCLLATPSAYGAVKVRKAPPPRSAPPPRHAYGQCAGPTIPPLEKDRPTAALSPFSELTVQELAAVRDFLLSKPELGLVHYDEATPTDNVIFTVEMLPPTKADVLAHIDGGGPAPPRRAQAVMFLYNHTDGPQCLRAEVGPLPSPTYYKSINYTKHTPHIHIHSRPGSILEYNGVDAILSEAFKVLDPIVAEVNGGYRFNDCEDKCLTWSDSSPRGIVRSERKCWFAMLRKVEGLYLHPLGLEFYIDTSGEAAGCCGASKPSARARDARARANRGLGTSGGKDVSQATGEVDPGSTPCVHARGFRPLLPPGSDYTKWYVDKIQYANRLWNNTAEIVAWYEANNRTTPGFNPWNPETEEDYRFSTFNPRTDTAPHLPPGGRPGPRLYEPAGKRYTVNGKHISWMGWDLNMGMRSTAGMRLWDVRFNGTRVAYEISLQEAAAAYGGDSTSSPFQASTFYFDSSWGMGPSHLSLVPGSDCPDTATYFDFSHLWDGHDVQMNENSACVFEMDMGLPLRRHHQHHTRPKFAASIKTYALVIRSISTVYNYDYQWDHVFYTDGTIGEPVASYLRSRYLQTVRHEVDSYSYKLSPDAGGTLHDHVVHWKVDLDVAGQSNSVMRSTIVPELVDTPWHPSVKTTWGKRLVRSIAETEHNATLLINPSTPTHMAVVNEDALNARGNPRGYRIDHKTYTYPLIPDDAWIMETANFMKYHVAVTEYKDDEPTSATIFDQATPKEPVVRFEDYIDGDSVRRKDLVAWVSAGTWHVPVAEDAPNTPSTAHAVGFVLRPFNYFDEDAALHTRDITIIRKDFETGEAAVVDTGMAAPRDCVPQAGLTAHAAANSFDSPTDDYYDE</sequence>
<dbReference type="InterPro" id="IPR015800">
    <property type="entry name" value="Cu_amine_oxidase_N2"/>
</dbReference>
<dbReference type="EMBL" id="CM008974">
    <property type="protein sequence ID" value="PNW73792.1"/>
    <property type="molecule type" value="Genomic_DNA"/>
</dbReference>
<evidence type="ECO:0000259" key="12">
    <source>
        <dbReference type="Pfam" id="PF02727"/>
    </source>
</evidence>
<dbReference type="GO" id="GO:0048038">
    <property type="term" value="F:quinone binding"/>
    <property type="evidence" value="ECO:0007669"/>
    <property type="project" value="InterPro"/>
</dbReference>
<dbReference type="GO" id="GO:0009308">
    <property type="term" value="P:amine metabolic process"/>
    <property type="evidence" value="ECO:0000318"/>
    <property type="project" value="GO_Central"/>
</dbReference>
<dbReference type="Gramene" id="PNW73792">
    <property type="protein sequence ID" value="PNW73792"/>
    <property type="gene ID" value="CHLRE_13g572750v5"/>
</dbReference>
<evidence type="ECO:0000256" key="8">
    <source>
        <dbReference type="RuleBase" id="RU000672"/>
    </source>
</evidence>
<evidence type="ECO:0000256" key="3">
    <source>
        <dbReference type="ARBA" id="ARBA00022772"/>
    </source>
</evidence>